<accession>A0AAN8NJV8</accession>
<dbReference type="EMBL" id="JAVHJM010000004">
    <property type="protein sequence ID" value="KAK6514846.1"/>
    <property type="molecule type" value="Genomic_DNA"/>
</dbReference>
<comment type="caution">
    <text evidence="1">The sequence shown here is derived from an EMBL/GenBank/DDBJ whole genome shotgun (WGS) entry which is preliminary data.</text>
</comment>
<dbReference type="AlphaFoldDB" id="A0AAN8NJV8"/>
<organism evidence="1 2">
    <name type="scientific">Arthrobotrys conoides</name>
    <dbReference type="NCBI Taxonomy" id="74498"/>
    <lineage>
        <taxon>Eukaryota</taxon>
        <taxon>Fungi</taxon>
        <taxon>Dikarya</taxon>
        <taxon>Ascomycota</taxon>
        <taxon>Pezizomycotina</taxon>
        <taxon>Orbiliomycetes</taxon>
        <taxon>Orbiliales</taxon>
        <taxon>Orbiliaceae</taxon>
        <taxon>Arthrobotrys</taxon>
    </lineage>
</organism>
<name>A0AAN8NJV8_9PEZI</name>
<keyword evidence="2" id="KW-1185">Reference proteome</keyword>
<dbReference type="Proteomes" id="UP001307849">
    <property type="component" value="Unassembled WGS sequence"/>
</dbReference>
<gene>
    <name evidence="1" type="ORF">TWF506_007208</name>
</gene>
<protein>
    <submittedName>
        <fullName evidence="1">Uncharacterized protein</fullName>
    </submittedName>
</protein>
<evidence type="ECO:0000313" key="1">
    <source>
        <dbReference type="EMBL" id="KAK6514846.1"/>
    </source>
</evidence>
<reference evidence="1 2" key="1">
    <citation type="submission" date="2019-10" db="EMBL/GenBank/DDBJ databases">
        <authorList>
            <person name="Palmer J.M."/>
        </authorList>
    </citation>
    <scope>NUCLEOTIDE SEQUENCE [LARGE SCALE GENOMIC DNA]</scope>
    <source>
        <strain evidence="1 2">TWF506</strain>
    </source>
</reference>
<proteinExistence type="predicted"/>
<evidence type="ECO:0000313" key="2">
    <source>
        <dbReference type="Proteomes" id="UP001307849"/>
    </source>
</evidence>
<sequence length="128" mass="14182">MPTPSGYPGNLRQQTNAALRNLRKLQAGNPATRRNPKEIDWAYPGETIVVKEADWAEFESSLGVGQEKAGPVWYLVEAVIRFLGLSISLESTALLIQNTLFERGESDAIGVNGLGPMYRDFLRHNRAP</sequence>